<protein>
    <recommendedName>
        <fullName evidence="3">Complex 1 LYR protein domain-containing protein</fullName>
    </recommendedName>
</protein>
<evidence type="ECO:0000256" key="1">
    <source>
        <dbReference type="ARBA" id="ARBA00009508"/>
    </source>
</evidence>
<dbReference type="CDD" id="cd20265">
    <property type="entry name" value="Complex1_LYR_ETFRF1_LYRM5"/>
    <property type="match status" value="1"/>
</dbReference>
<dbReference type="GO" id="GO:0005739">
    <property type="term" value="C:mitochondrion"/>
    <property type="evidence" value="ECO:0007669"/>
    <property type="project" value="TreeGrafter"/>
</dbReference>
<comment type="similarity">
    <text evidence="1">Belongs to the complex I LYR family.</text>
</comment>
<feature type="region of interest" description="Disordered" evidence="2">
    <location>
        <begin position="88"/>
        <end position="107"/>
    </location>
</feature>
<organism evidence="4 5">
    <name type="scientific">Blomia tropicalis</name>
    <name type="common">Mite</name>
    <dbReference type="NCBI Taxonomy" id="40697"/>
    <lineage>
        <taxon>Eukaryota</taxon>
        <taxon>Metazoa</taxon>
        <taxon>Ecdysozoa</taxon>
        <taxon>Arthropoda</taxon>
        <taxon>Chelicerata</taxon>
        <taxon>Arachnida</taxon>
        <taxon>Acari</taxon>
        <taxon>Acariformes</taxon>
        <taxon>Sarcoptiformes</taxon>
        <taxon>Astigmata</taxon>
        <taxon>Glycyphagoidea</taxon>
        <taxon>Echimyopodidae</taxon>
        <taxon>Blomia</taxon>
    </lineage>
</organism>
<reference evidence="4" key="1">
    <citation type="submission" date="2022-12" db="EMBL/GenBank/DDBJ databases">
        <title>Genome assemblies of Blomia tropicalis.</title>
        <authorList>
            <person name="Cui Y."/>
        </authorList>
    </citation>
    <scope>NUCLEOTIDE SEQUENCE</scope>
    <source>
        <tissue evidence="4">Adult mites</tissue>
    </source>
</reference>
<keyword evidence="5" id="KW-1185">Reference proteome</keyword>
<dbReference type="GO" id="GO:0090324">
    <property type="term" value="P:negative regulation of oxidative phosphorylation"/>
    <property type="evidence" value="ECO:0007669"/>
    <property type="project" value="InterPro"/>
</dbReference>
<evidence type="ECO:0000313" key="5">
    <source>
        <dbReference type="Proteomes" id="UP001142055"/>
    </source>
</evidence>
<dbReference type="PANTHER" id="PTHR21024:SF0">
    <property type="entry name" value="ELECTRON TRANSFER FLAVOPROTEIN REGULATORY FACTOR 1"/>
    <property type="match status" value="1"/>
</dbReference>
<dbReference type="EMBL" id="JAPWDV010000003">
    <property type="protein sequence ID" value="KAJ6217670.1"/>
    <property type="molecule type" value="Genomic_DNA"/>
</dbReference>
<feature type="compositionally biased region" description="Basic and acidic residues" evidence="2">
    <location>
        <begin position="90"/>
        <end position="107"/>
    </location>
</feature>
<dbReference type="GO" id="GO:0022904">
    <property type="term" value="P:respiratory electron transport chain"/>
    <property type="evidence" value="ECO:0007669"/>
    <property type="project" value="TreeGrafter"/>
</dbReference>
<evidence type="ECO:0000256" key="2">
    <source>
        <dbReference type="SAM" id="MobiDB-lite"/>
    </source>
</evidence>
<dbReference type="Pfam" id="PF05347">
    <property type="entry name" value="Complex1_LYR"/>
    <property type="match status" value="1"/>
</dbReference>
<dbReference type="InterPro" id="IPR045296">
    <property type="entry name" value="Complex1_LYR_ETFRF1_LYRM5"/>
</dbReference>
<feature type="domain" description="Complex 1 LYR protein" evidence="3">
    <location>
        <begin position="12"/>
        <end position="63"/>
    </location>
</feature>
<dbReference type="PANTHER" id="PTHR21024">
    <property type="entry name" value="GROWTH HORMONE-INDUCIBLE SOLUBLE PROTEIN-RELATED"/>
    <property type="match status" value="1"/>
</dbReference>
<gene>
    <name evidence="4" type="ORF">RDWZM_008827</name>
</gene>
<accession>A0A9Q0M5B6</accession>
<evidence type="ECO:0000313" key="4">
    <source>
        <dbReference type="EMBL" id="KAJ6217670.1"/>
    </source>
</evidence>
<dbReference type="OMA" id="HRAFMSK"/>
<proteinExistence type="inferred from homology"/>
<name>A0A9Q0M5B6_BLOTA</name>
<dbReference type="InterPro" id="IPR052000">
    <property type="entry name" value="ETFRF1"/>
</dbReference>
<dbReference type="Proteomes" id="UP001142055">
    <property type="component" value="Chromosome 3"/>
</dbReference>
<dbReference type="InterPro" id="IPR008011">
    <property type="entry name" value="Complex1_LYR_dom"/>
</dbReference>
<sequence length="107" mass="13245">MMVTPELGQLRRQVLALYKTLLYYGRDYPMGYTYFRDRCHRAFEKNKDETDPFQIAKHLSRGDFIIKELEALYRLKKYRYLKQKYYPEQQDEKSDTKQMMKKIERQK</sequence>
<comment type="caution">
    <text evidence="4">The sequence shown here is derived from an EMBL/GenBank/DDBJ whole genome shotgun (WGS) entry which is preliminary data.</text>
</comment>
<evidence type="ECO:0000259" key="3">
    <source>
        <dbReference type="Pfam" id="PF05347"/>
    </source>
</evidence>
<dbReference type="AlphaFoldDB" id="A0A9Q0M5B6"/>